<accession>A0A0N4ZBH4</accession>
<name>A0A0N4ZBH4_PARTI</name>
<dbReference type="InterPro" id="IPR006954">
    <property type="entry name" value="Mlt-10-like"/>
</dbReference>
<dbReference type="WBParaSite" id="PTRK_0000488600.1">
    <property type="protein sequence ID" value="PTRK_0000488600.1"/>
    <property type="gene ID" value="PTRK_0000488600"/>
</dbReference>
<protein>
    <submittedName>
        <fullName evidence="2">Uncharacterized protein</fullName>
    </submittedName>
</protein>
<dbReference type="Proteomes" id="UP000038045">
    <property type="component" value="Unplaced"/>
</dbReference>
<reference evidence="2" key="1">
    <citation type="submission" date="2017-02" db="UniProtKB">
        <authorList>
            <consortium name="WormBaseParasite"/>
        </authorList>
    </citation>
    <scope>IDENTIFICATION</scope>
</reference>
<dbReference type="Pfam" id="PF04870">
    <property type="entry name" value="Moulting_cycle"/>
    <property type="match status" value="1"/>
</dbReference>
<evidence type="ECO:0000313" key="1">
    <source>
        <dbReference type="Proteomes" id="UP000038045"/>
    </source>
</evidence>
<dbReference type="AlphaFoldDB" id="A0A0N4ZBH4"/>
<sequence length="580" mass="66881">MNVRDRILFNDNNTNNNIKQRLKIEKIISKDFIHRSKYLSRNVNKKKKLKKVKINLSDKLKKRWNNKLFVKTLPSFEVILRRPKRSLSNNEELEKNMPTHLKNIVRLEKYQEMCDYVKAYFERINNENTNVLYRYHNPVKIKTIKENPSKKTTNDIIGNIINIVNNFTLSKEKFSILSPKLFSILPQCKSNKCKESKKILSPNLFSFYAKDGLFSLPSLMENAFDNKVEVYQWLNTLLELSGASKTLEIAITELEPNIKEMENIIYPNILKLEAMEKLNKKIYATFDSKQEIEFDKLGYTFLTPEQLSLKKTNEELLNYEKMIQMSREDHERQLENDIKFLALDENMSQKWSMGNQFLNIRIKRATSISTTNDPLDDYEGHHHSGFFQVFKPSAFLNVVGSPIVFESLALSPHAFISEILNPEFGIVSTLSPRAFIATILSPNALYSRILQPGFFRAEVLSPRALTSWVLSPEFFITEVLSPKFLEAKILSPEIFAIQILSPRIIAPHVVSSENFALLVLSPSILSPSVLGKDHMIVEVLSPHLLGGSHEEDSSENNNESGKKNETLIDNEIKIKNDSLY</sequence>
<dbReference type="PANTHER" id="PTHR21523:SF38">
    <property type="entry name" value="MLT-TEN (MLT-10) RELATED"/>
    <property type="match status" value="1"/>
</dbReference>
<dbReference type="PANTHER" id="PTHR21523">
    <property type="match status" value="1"/>
</dbReference>
<proteinExistence type="predicted"/>
<keyword evidence="1" id="KW-1185">Reference proteome</keyword>
<dbReference type="STRING" id="131310.A0A0N4ZBH4"/>
<organism evidence="1 2">
    <name type="scientific">Parastrongyloides trichosuri</name>
    <name type="common">Possum-specific nematode worm</name>
    <dbReference type="NCBI Taxonomy" id="131310"/>
    <lineage>
        <taxon>Eukaryota</taxon>
        <taxon>Metazoa</taxon>
        <taxon>Ecdysozoa</taxon>
        <taxon>Nematoda</taxon>
        <taxon>Chromadorea</taxon>
        <taxon>Rhabditida</taxon>
        <taxon>Tylenchina</taxon>
        <taxon>Panagrolaimomorpha</taxon>
        <taxon>Strongyloidoidea</taxon>
        <taxon>Strongyloididae</taxon>
        <taxon>Parastrongyloides</taxon>
    </lineage>
</organism>
<evidence type="ECO:0000313" key="2">
    <source>
        <dbReference type="WBParaSite" id="PTRK_0000488600.1"/>
    </source>
</evidence>